<gene>
    <name evidence="2" type="ORF">ADUPG1_011830</name>
</gene>
<sequence>MGRHKTPKSHGRYAPTAYVTIPASQQMLPMVQQYPGAAVGYPQAVAYQPVQRKMLQSTRTQSKKKQESGSACCCCTISLLILLLGVGALAYFLLFYDPTNDPSGDSGGGDTAVTGSPDSLFGMVPIDGATIQFYSLSGVSDTLKSDTLAIYGANLESDYKLITGDGTGYDESSVSASNTTIHSNLSDIHVSSDLYTDSSFTL</sequence>
<reference evidence="2" key="1">
    <citation type="submission" date="2022-03" db="EMBL/GenBank/DDBJ databases">
        <title>Draft genome sequence of Aduncisulcus paluster, a free-living microaerophilic Fornicata.</title>
        <authorList>
            <person name="Yuyama I."/>
            <person name="Kume K."/>
            <person name="Tamura T."/>
            <person name="Inagaki Y."/>
            <person name="Hashimoto T."/>
        </authorList>
    </citation>
    <scope>NUCLEOTIDE SEQUENCE</scope>
    <source>
        <strain evidence="2">NY0171</strain>
    </source>
</reference>
<feature type="non-terminal residue" evidence="2">
    <location>
        <position position="202"/>
    </location>
</feature>
<evidence type="ECO:0000313" key="3">
    <source>
        <dbReference type="Proteomes" id="UP001057375"/>
    </source>
</evidence>
<evidence type="ECO:0000313" key="2">
    <source>
        <dbReference type="EMBL" id="GKT21189.1"/>
    </source>
</evidence>
<name>A0ABQ5JXA3_9EUKA</name>
<keyword evidence="1" id="KW-0812">Transmembrane</keyword>
<evidence type="ECO:0000256" key="1">
    <source>
        <dbReference type="SAM" id="Phobius"/>
    </source>
</evidence>
<dbReference type="EMBL" id="BQXS01012303">
    <property type="protein sequence ID" value="GKT21189.1"/>
    <property type="molecule type" value="Genomic_DNA"/>
</dbReference>
<proteinExistence type="predicted"/>
<dbReference type="Proteomes" id="UP001057375">
    <property type="component" value="Unassembled WGS sequence"/>
</dbReference>
<organism evidence="2 3">
    <name type="scientific">Aduncisulcus paluster</name>
    <dbReference type="NCBI Taxonomy" id="2918883"/>
    <lineage>
        <taxon>Eukaryota</taxon>
        <taxon>Metamonada</taxon>
        <taxon>Carpediemonas-like organisms</taxon>
        <taxon>Aduncisulcus</taxon>
    </lineage>
</organism>
<keyword evidence="3" id="KW-1185">Reference proteome</keyword>
<keyword evidence="1" id="KW-1133">Transmembrane helix</keyword>
<comment type="caution">
    <text evidence="2">The sequence shown here is derived from an EMBL/GenBank/DDBJ whole genome shotgun (WGS) entry which is preliminary data.</text>
</comment>
<protein>
    <submittedName>
        <fullName evidence="2">Uncharacterized protein</fullName>
    </submittedName>
</protein>
<accession>A0ABQ5JXA3</accession>
<keyword evidence="1" id="KW-0472">Membrane</keyword>
<feature type="transmembrane region" description="Helical" evidence="1">
    <location>
        <begin position="69"/>
        <end position="96"/>
    </location>
</feature>